<dbReference type="PANTHER" id="PTHR35580:SF1">
    <property type="entry name" value="PHYTASE-LIKE DOMAIN-CONTAINING PROTEIN"/>
    <property type="match status" value="1"/>
</dbReference>
<dbReference type="Proteomes" id="UP000317646">
    <property type="component" value="Unassembled WGS sequence"/>
</dbReference>
<comment type="caution">
    <text evidence="1">The sequence shown here is derived from an EMBL/GenBank/DDBJ whole genome shotgun (WGS) entry which is preliminary data.</text>
</comment>
<proteinExistence type="predicted"/>
<name>A0A502H082_9BACT</name>
<evidence type="ECO:0000313" key="2">
    <source>
        <dbReference type="Proteomes" id="UP000317646"/>
    </source>
</evidence>
<dbReference type="InterPro" id="IPR052918">
    <property type="entry name" value="Motility_Chemotaxis_Reg"/>
</dbReference>
<reference evidence="1 2" key="1">
    <citation type="journal article" date="2019" name="Environ. Microbiol.">
        <title>Species interactions and distinct microbial communities in high Arctic permafrost affected cryosols are associated with the CH4 and CO2 gas fluxes.</title>
        <authorList>
            <person name="Altshuler I."/>
            <person name="Hamel J."/>
            <person name="Turney S."/>
            <person name="Magnuson E."/>
            <person name="Levesque R."/>
            <person name="Greer C."/>
            <person name="Whyte L.G."/>
        </authorList>
    </citation>
    <scope>NUCLEOTIDE SEQUENCE [LARGE SCALE GENOMIC DNA]</scope>
    <source>
        <strain evidence="1 2">S9.2P</strain>
    </source>
</reference>
<dbReference type="InterPro" id="IPR011043">
    <property type="entry name" value="Gal_Oxase/kelch_b-propeller"/>
</dbReference>
<dbReference type="PANTHER" id="PTHR35580">
    <property type="entry name" value="CELL SURFACE GLYCOPROTEIN (S-LAYER PROTEIN)-LIKE PROTEIN"/>
    <property type="match status" value="1"/>
</dbReference>
<gene>
    <name evidence="1" type="ORF">EAH73_10035</name>
</gene>
<organism evidence="1 2">
    <name type="scientific">Hymenobacter nivis</name>
    <dbReference type="NCBI Taxonomy" id="1850093"/>
    <lineage>
        <taxon>Bacteria</taxon>
        <taxon>Pseudomonadati</taxon>
        <taxon>Bacteroidota</taxon>
        <taxon>Cytophagia</taxon>
        <taxon>Cytophagales</taxon>
        <taxon>Hymenobacteraceae</taxon>
        <taxon>Hymenobacter</taxon>
    </lineage>
</organism>
<dbReference type="EMBL" id="RCYZ01000003">
    <property type="protein sequence ID" value="TPG66713.1"/>
    <property type="molecule type" value="Genomic_DNA"/>
</dbReference>
<protein>
    <submittedName>
        <fullName evidence="1">T9SS C-terminal target domain-containing protein</fullName>
    </submittedName>
</protein>
<evidence type="ECO:0000313" key="1">
    <source>
        <dbReference type="EMBL" id="TPG66713.1"/>
    </source>
</evidence>
<sequence>MLGAGRARAQAPAWRAAVAASSTSGDYSSVSATATDDAGNVYLAGNFAGTVSFGSFALTNATADGRRDAFVAKWSPATGAFLWAQRAGGPGDDGATALAVSGGNVYVAGSFGGPTAAFGALTLANADPSGATRDVFVAELAADTGAFAWAQPAGGPADDYATALAAAGPRVYVAGAFGSATATFGGTALARAGSGGADAFVAALEAGGAGAAFAWAQRAGGPGDDVATGVAVSGASVYLAGRFASATAAFGPLALANVNPNGSHDAFVAKLADAGPSAAFAWAQRAGGPGDDRANALAVSGTNVYVAGEFQGPTATFGGTVLANTTTDNLYYDVFVAKLADAGPSGAFAWARRAGGPGDDYANALAVRGADVYMAGSFAGNVLGNAAATFGSTTFTTAGLIDLYVAKLTDAGPSGAFAWATRAGGPGYDYATAVALGTAGVYVAGDFASASASFGALAVANPNSAATAYLAVLGDGTALATSAPAPLAGVAAFPNPARARATVRVPAVSGAARATVVLLDARGRVVRTQTVPLPAAGTAAEVPLNGLAPGLYHVLVQAGSWRAVQPLVVE</sequence>
<keyword evidence="2" id="KW-1185">Reference proteome</keyword>
<dbReference type="AlphaFoldDB" id="A0A502H082"/>
<dbReference type="SUPFAM" id="SSF50965">
    <property type="entry name" value="Galactose oxidase, central domain"/>
    <property type="match status" value="1"/>
</dbReference>
<accession>A0A502H082</accession>